<proteinExistence type="predicted"/>
<organism evidence="1 2">
    <name type="scientific">Cerrena zonata</name>
    <dbReference type="NCBI Taxonomy" id="2478898"/>
    <lineage>
        <taxon>Eukaryota</taxon>
        <taxon>Fungi</taxon>
        <taxon>Dikarya</taxon>
        <taxon>Basidiomycota</taxon>
        <taxon>Agaricomycotina</taxon>
        <taxon>Agaricomycetes</taxon>
        <taxon>Polyporales</taxon>
        <taxon>Cerrenaceae</taxon>
        <taxon>Cerrena</taxon>
    </lineage>
</organism>
<dbReference type="Proteomes" id="UP001385951">
    <property type="component" value="Unassembled WGS sequence"/>
</dbReference>
<reference evidence="1 2" key="1">
    <citation type="submission" date="2022-09" db="EMBL/GenBank/DDBJ databases">
        <authorList>
            <person name="Palmer J.M."/>
        </authorList>
    </citation>
    <scope>NUCLEOTIDE SEQUENCE [LARGE SCALE GENOMIC DNA]</scope>
    <source>
        <strain evidence="1 2">DSM 7382</strain>
    </source>
</reference>
<gene>
    <name evidence="1" type="ORF">QCA50_007538</name>
</gene>
<name>A0AAW0GBZ7_9APHY</name>
<accession>A0AAW0GBZ7</accession>
<evidence type="ECO:0000313" key="1">
    <source>
        <dbReference type="EMBL" id="KAK7688849.1"/>
    </source>
</evidence>
<dbReference type="AlphaFoldDB" id="A0AAW0GBZ7"/>
<sequence>MNRDLTHSLRTVYHSFLDPTSVAHSCQALYVVPLSFHSALIDRTTRSSCLEPIVRSGTIHHCRWIMEYVFSLPIIPTLLTPVSNRKSGTYVLRESNLILNLVPDLVDLQVWRPILQYIHHS</sequence>
<evidence type="ECO:0000313" key="2">
    <source>
        <dbReference type="Proteomes" id="UP001385951"/>
    </source>
</evidence>
<dbReference type="EMBL" id="JASBNA010000009">
    <property type="protein sequence ID" value="KAK7688849.1"/>
    <property type="molecule type" value="Genomic_DNA"/>
</dbReference>
<protein>
    <submittedName>
        <fullName evidence="1">Uncharacterized protein</fullName>
    </submittedName>
</protein>
<comment type="caution">
    <text evidence="1">The sequence shown here is derived from an EMBL/GenBank/DDBJ whole genome shotgun (WGS) entry which is preliminary data.</text>
</comment>
<keyword evidence="2" id="KW-1185">Reference proteome</keyword>